<organism evidence="2 3">
    <name type="scientific">Liparis tanakae</name>
    <name type="common">Tanaka's snailfish</name>
    <dbReference type="NCBI Taxonomy" id="230148"/>
    <lineage>
        <taxon>Eukaryota</taxon>
        <taxon>Metazoa</taxon>
        <taxon>Chordata</taxon>
        <taxon>Craniata</taxon>
        <taxon>Vertebrata</taxon>
        <taxon>Euteleostomi</taxon>
        <taxon>Actinopterygii</taxon>
        <taxon>Neopterygii</taxon>
        <taxon>Teleostei</taxon>
        <taxon>Neoteleostei</taxon>
        <taxon>Acanthomorphata</taxon>
        <taxon>Eupercaria</taxon>
        <taxon>Perciformes</taxon>
        <taxon>Cottioidei</taxon>
        <taxon>Cottales</taxon>
        <taxon>Liparidae</taxon>
        <taxon>Liparis</taxon>
    </lineage>
</organism>
<feature type="compositionally biased region" description="Basic and acidic residues" evidence="1">
    <location>
        <begin position="55"/>
        <end position="65"/>
    </location>
</feature>
<feature type="compositionally biased region" description="Polar residues" evidence="1">
    <location>
        <begin position="66"/>
        <end position="78"/>
    </location>
</feature>
<keyword evidence="3" id="KW-1185">Reference proteome</keyword>
<dbReference type="Proteomes" id="UP000314294">
    <property type="component" value="Unassembled WGS sequence"/>
</dbReference>
<reference evidence="2 3" key="1">
    <citation type="submission" date="2019-03" db="EMBL/GenBank/DDBJ databases">
        <title>First draft genome of Liparis tanakae, snailfish: a comprehensive survey of snailfish specific genes.</title>
        <authorList>
            <person name="Kim W."/>
            <person name="Song I."/>
            <person name="Jeong J.-H."/>
            <person name="Kim D."/>
            <person name="Kim S."/>
            <person name="Ryu S."/>
            <person name="Song J.Y."/>
            <person name="Lee S.K."/>
        </authorList>
    </citation>
    <scope>NUCLEOTIDE SEQUENCE [LARGE SCALE GENOMIC DNA]</scope>
    <source>
        <tissue evidence="2">Muscle</tissue>
    </source>
</reference>
<accession>A0A4Z2IS43</accession>
<proteinExistence type="predicted"/>
<feature type="region of interest" description="Disordered" evidence="1">
    <location>
        <begin position="132"/>
        <end position="177"/>
    </location>
</feature>
<evidence type="ECO:0000313" key="2">
    <source>
        <dbReference type="EMBL" id="TNN80334.1"/>
    </source>
</evidence>
<dbReference type="AlphaFoldDB" id="A0A4Z2IS43"/>
<sequence>MRLGSGRAHGNLINTKIVVVGSTQAGRVLGINRHEGIKPTAPGQRRGGGEGSSARYRENQPDERNQTANGPYNRRNQNAATKSTILHCHLLLARHYTPPQFTGTLRARALTCAPVTWSMCIGNDNPALPLNRGAPGHAIRSPSGPPGDDGLSGCQAAESSETGGMTTYVPSGGNSPSLLLLHPPAQLLTVSPSRALHEEAD</sequence>
<name>A0A4Z2IS43_9TELE</name>
<evidence type="ECO:0000256" key="1">
    <source>
        <dbReference type="SAM" id="MobiDB-lite"/>
    </source>
</evidence>
<evidence type="ECO:0000313" key="3">
    <source>
        <dbReference type="Proteomes" id="UP000314294"/>
    </source>
</evidence>
<feature type="compositionally biased region" description="Polar residues" evidence="1">
    <location>
        <begin position="157"/>
        <end position="175"/>
    </location>
</feature>
<feature type="region of interest" description="Disordered" evidence="1">
    <location>
        <begin position="31"/>
        <end position="78"/>
    </location>
</feature>
<comment type="caution">
    <text evidence="2">The sequence shown here is derived from an EMBL/GenBank/DDBJ whole genome shotgun (WGS) entry which is preliminary data.</text>
</comment>
<gene>
    <name evidence="2" type="ORF">EYF80_009358</name>
</gene>
<dbReference type="EMBL" id="SRLO01000055">
    <property type="protein sequence ID" value="TNN80334.1"/>
    <property type="molecule type" value="Genomic_DNA"/>
</dbReference>
<protein>
    <submittedName>
        <fullName evidence="2">Uncharacterized protein</fullName>
    </submittedName>
</protein>